<dbReference type="EMBL" id="JTDE01002912">
    <property type="protein sequence ID" value="KAF7256701.1"/>
    <property type="molecule type" value="Genomic_DNA"/>
</dbReference>
<proteinExistence type="predicted"/>
<evidence type="ECO:0000313" key="1">
    <source>
        <dbReference type="EMBL" id="KAF7256701.1"/>
    </source>
</evidence>
<comment type="caution">
    <text evidence="1">The sequence shown here is derived from an EMBL/GenBank/DDBJ whole genome shotgun (WGS) entry which is preliminary data.</text>
</comment>
<sequence length="83" mass="9476">MDHRAVGTADAKQNAMVKNVAKNLVISIETNLDDTDRFSNEFRSSTKKDANLGTCLERFEIHWNLIQHNCGFLSYLVLLFEES</sequence>
<dbReference type="Proteomes" id="UP000822476">
    <property type="component" value="Unassembled WGS sequence"/>
</dbReference>
<evidence type="ECO:0000313" key="2">
    <source>
        <dbReference type="Proteomes" id="UP000822476"/>
    </source>
</evidence>
<protein>
    <submittedName>
        <fullName evidence="1">Uncharacterized protein</fullName>
    </submittedName>
</protein>
<organism evidence="1 2">
    <name type="scientific">Paragonimus skrjabini miyazakii</name>
    <dbReference type="NCBI Taxonomy" id="59628"/>
    <lineage>
        <taxon>Eukaryota</taxon>
        <taxon>Metazoa</taxon>
        <taxon>Spiralia</taxon>
        <taxon>Lophotrochozoa</taxon>
        <taxon>Platyhelminthes</taxon>
        <taxon>Trematoda</taxon>
        <taxon>Digenea</taxon>
        <taxon>Plagiorchiida</taxon>
        <taxon>Troglotremata</taxon>
        <taxon>Troglotrematidae</taxon>
        <taxon>Paragonimus</taxon>
    </lineage>
</organism>
<accession>A0A8S9YUL5</accession>
<reference evidence="1" key="1">
    <citation type="submission" date="2019-07" db="EMBL/GenBank/DDBJ databases">
        <title>Annotation for the trematode Paragonimus miyazaki's.</title>
        <authorList>
            <person name="Choi Y.-J."/>
        </authorList>
    </citation>
    <scope>NUCLEOTIDE SEQUENCE</scope>
    <source>
        <strain evidence="1">Japan</strain>
    </source>
</reference>
<gene>
    <name evidence="1" type="ORF">EG68_06175</name>
</gene>
<keyword evidence="2" id="KW-1185">Reference proteome</keyword>
<name>A0A8S9YUL5_9TREM</name>
<dbReference type="AlphaFoldDB" id="A0A8S9YUL5"/>